<dbReference type="EMBL" id="JBHTCG010000010">
    <property type="protein sequence ID" value="MFC7384052.1"/>
    <property type="molecule type" value="Genomic_DNA"/>
</dbReference>
<reference evidence="6" key="1">
    <citation type="journal article" date="2019" name="Int. J. Syst. Evol. Microbiol.">
        <title>The Global Catalogue of Microorganisms (GCM) 10K type strain sequencing project: providing services to taxonomists for standard genome sequencing and annotation.</title>
        <authorList>
            <consortium name="The Broad Institute Genomics Platform"/>
            <consortium name="The Broad Institute Genome Sequencing Center for Infectious Disease"/>
            <person name="Wu L."/>
            <person name="Ma J."/>
        </authorList>
    </citation>
    <scope>NUCLEOTIDE SEQUENCE [LARGE SCALE GENOMIC DNA]</scope>
    <source>
        <strain evidence="6">CECT 7649</strain>
    </source>
</reference>
<dbReference type="InterPro" id="IPR041678">
    <property type="entry name" value="TetR_C_16"/>
</dbReference>
<dbReference type="InterPro" id="IPR036271">
    <property type="entry name" value="Tet_transcr_reg_TetR-rel_C_sf"/>
</dbReference>
<keyword evidence="1 2" id="KW-0238">DNA-binding</keyword>
<gene>
    <name evidence="5" type="ORF">ACFQSB_17680</name>
</gene>
<dbReference type="Pfam" id="PF17920">
    <property type="entry name" value="TetR_C_16"/>
    <property type="match status" value="1"/>
</dbReference>
<dbReference type="PANTHER" id="PTHR30055">
    <property type="entry name" value="HTH-TYPE TRANSCRIPTIONAL REGULATOR RUTR"/>
    <property type="match status" value="1"/>
</dbReference>
<feature type="domain" description="HTH tetR-type" evidence="4">
    <location>
        <begin position="78"/>
        <end position="138"/>
    </location>
</feature>
<dbReference type="Pfam" id="PF00440">
    <property type="entry name" value="TetR_N"/>
    <property type="match status" value="1"/>
</dbReference>
<dbReference type="SUPFAM" id="SSF48498">
    <property type="entry name" value="Tetracyclin repressor-like, C-terminal domain"/>
    <property type="match status" value="1"/>
</dbReference>
<evidence type="ECO:0000256" key="3">
    <source>
        <dbReference type="SAM" id="MobiDB-lite"/>
    </source>
</evidence>
<feature type="compositionally biased region" description="Low complexity" evidence="3">
    <location>
        <begin position="53"/>
        <end position="68"/>
    </location>
</feature>
<dbReference type="PANTHER" id="PTHR30055:SF235">
    <property type="entry name" value="TRANSCRIPTIONAL REGULATORY PROTEIN"/>
    <property type="match status" value="1"/>
</dbReference>
<dbReference type="Gene3D" id="1.10.357.10">
    <property type="entry name" value="Tetracycline Repressor, domain 2"/>
    <property type="match status" value="1"/>
</dbReference>
<dbReference type="Gene3D" id="1.10.10.60">
    <property type="entry name" value="Homeodomain-like"/>
    <property type="match status" value="1"/>
</dbReference>
<name>A0ABW2P6I2_9ACTN</name>
<evidence type="ECO:0000313" key="5">
    <source>
        <dbReference type="EMBL" id="MFC7384052.1"/>
    </source>
</evidence>
<protein>
    <submittedName>
        <fullName evidence="5">TetR family transcriptional regulator</fullName>
    </submittedName>
</protein>
<dbReference type="PRINTS" id="PR00455">
    <property type="entry name" value="HTHTETR"/>
</dbReference>
<feature type="DNA-binding region" description="H-T-H motif" evidence="2">
    <location>
        <begin position="101"/>
        <end position="120"/>
    </location>
</feature>
<organism evidence="5 6">
    <name type="scientific">Sphaerisporangium rhizosphaerae</name>
    <dbReference type="NCBI Taxonomy" id="2269375"/>
    <lineage>
        <taxon>Bacteria</taxon>
        <taxon>Bacillati</taxon>
        <taxon>Actinomycetota</taxon>
        <taxon>Actinomycetes</taxon>
        <taxon>Streptosporangiales</taxon>
        <taxon>Streptosporangiaceae</taxon>
        <taxon>Sphaerisporangium</taxon>
    </lineage>
</organism>
<proteinExistence type="predicted"/>
<accession>A0ABW2P6I2</accession>
<evidence type="ECO:0000256" key="1">
    <source>
        <dbReference type="ARBA" id="ARBA00023125"/>
    </source>
</evidence>
<dbReference type="PROSITE" id="PS50977">
    <property type="entry name" value="HTH_TETR_2"/>
    <property type="match status" value="1"/>
</dbReference>
<comment type="caution">
    <text evidence="5">The sequence shown here is derived from an EMBL/GenBank/DDBJ whole genome shotgun (WGS) entry which is preliminary data.</text>
</comment>
<evidence type="ECO:0000256" key="2">
    <source>
        <dbReference type="PROSITE-ProRule" id="PRU00335"/>
    </source>
</evidence>
<dbReference type="InterPro" id="IPR050109">
    <property type="entry name" value="HTH-type_TetR-like_transc_reg"/>
</dbReference>
<keyword evidence="6" id="KW-1185">Reference proteome</keyword>
<dbReference type="Proteomes" id="UP001596496">
    <property type="component" value="Unassembled WGS sequence"/>
</dbReference>
<dbReference type="InterPro" id="IPR009057">
    <property type="entry name" value="Homeodomain-like_sf"/>
</dbReference>
<evidence type="ECO:0000259" key="4">
    <source>
        <dbReference type="PROSITE" id="PS50977"/>
    </source>
</evidence>
<feature type="region of interest" description="Disordered" evidence="3">
    <location>
        <begin position="1"/>
        <end position="81"/>
    </location>
</feature>
<dbReference type="InterPro" id="IPR001647">
    <property type="entry name" value="HTH_TetR"/>
</dbReference>
<sequence>MSVAGEVGADGKPVGTRKPGAEGTRKPGAVGTRKPGAEATGKPGAVGTRKPGAEATGKAGAEGAASGGRRPGRRRGSADTRGQIVAAARKIFAEKGYDKATIRGIAREAEVDPALVHHYFDTKEGIFVEAMQLPVDPGTIIPLILEGPREEIGERLVRFLLTMTADPANREPILAILRSAMTNEQVLVTIREFMTMAVFNRVVERLGISPVRMEVGFAQMFGVVLMRYVLRLEPLASAEIDELVEILAPTLQRYLGDD</sequence>
<evidence type="ECO:0000313" key="6">
    <source>
        <dbReference type="Proteomes" id="UP001596496"/>
    </source>
</evidence>
<dbReference type="SUPFAM" id="SSF46689">
    <property type="entry name" value="Homeodomain-like"/>
    <property type="match status" value="1"/>
</dbReference>